<feature type="compositionally biased region" description="Gly residues" evidence="1">
    <location>
        <begin position="384"/>
        <end position="435"/>
    </location>
</feature>
<feature type="region of interest" description="Disordered" evidence="1">
    <location>
        <begin position="705"/>
        <end position="735"/>
    </location>
</feature>
<reference evidence="2 3" key="1">
    <citation type="submission" date="2023-07" db="EMBL/GenBank/DDBJ databases">
        <title>Sequencing the genomes of 1000 actinobacteria strains.</title>
        <authorList>
            <person name="Klenk H.-P."/>
        </authorList>
    </citation>
    <scope>NUCLEOTIDE SEQUENCE [LARGE SCALE GENOMIC DNA]</scope>
    <source>
        <strain evidence="2 3">DSM 43749</strain>
    </source>
</reference>
<feature type="compositionally biased region" description="Polar residues" evidence="1">
    <location>
        <begin position="793"/>
        <end position="805"/>
    </location>
</feature>
<gene>
    <name evidence="2" type="ORF">J2S66_005184</name>
</gene>
<feature type="compositionally biased region" description="Gly residues" evidence="1">
    <location>
        <begin position="768"/>
        <end position="784"/>
    </location>
</feature>
<keyword evidence="3" id="KW-1185">Reference proteome</keyword>
<feature type="compositionally biased region" description="Basic and acidic residues" evidence="1">
    <location>
        <begin position="440"/>
        <end position="456"/>
    </location>
</feature>
<accession>A0ABU1Q1L8</accession>
<feature type="compositionally biased region" description="Gly residues" evidence="1">
    <location>
        <begin position="871"/>
        <end position="900"/>
    </location>
</feature>
<evidence type="ECO:0000313" key="3">
    <source>
        <dbReference type="Proteomes" id="UP001268819"/>
    </source>
</evidence>
<evidence type="ECO:0000256" key="1">
    <source>
        <dbReference type="SAM" id="MobiDB-lite"/>
    </source>
</evidence>
<sequence length="935" mass="93930">MATPSWDDVKAVLDDPNVSEDKKAELMHAYVSDTAPWNIPDDANAYKDRYDTSSFWNWGDGASADDGLQSRYDEAKAEGESNSYNSREQTKAVEDGQASLDGSQAPTSAGTGVKLSDELFDAGKAGLKVFEKFEPIWNNRPGDCVGNTHSLNMAEHVNRPYDEQRGINFHKLLMEADEFSGAKSRVDEMKSDVDTQLNALYGEWDGAASQASREHYSGEIVPKITELGDALNGAAELTRTAVSGVYELCKGKADEVLGMYREQIGQADTFMAEKVVSFARGEGDYSKDRVLEIAGWVDSKTGSNIADRIHSDDCSLNDENRDYAINQCKKWIRDSFNTEFWALYEQFKQCCAETKTSVDAQWDTLANYMAEFESPFPEPSSGQGDDGTGTGGDGTGGGTGTGGGGGTGSGGGTGAGGGGGMPSGGGGSGSGGGGAMPEIPKPENPLDKDGDGKPDGIEVPGDTDGDGKPDDLDGDGKPDDQQGGKPDGLKGEEENPETVTIKSGDNEIRITEPDANGHVRITVDTPQSEPKTYDVDFSDNPDALKALMGQNGGTALAGALAGATPVSGGGVPGGSQAGAASALFAAAEDGGRAGADGAIPIEAGADGKALIELDGLAITAEVDPLTGEINLTVDDGDGSPEQYGVEFGEDTPDSGSDAAVMPDLPSADRPGDVTTMPAPAEPLIGQPAPAFTAPEPVAVPAPDGGFTEPQGTPAGSGFAGGFTEPQGAPVPVADGGAAGGAVGGGGFAGGFTEPSGAPTPAAGVPLPAGGGGPGGGGGFGGFGAGPAFDGPGQYNTEGTTSTSGASVLGGGPSGFNGADSVLGGSSSGSDGTWSAPNSADQGLAADTNASQAGQAGSATLPSMHDGSTAGQPGGSAVGGGMMGGMAGGMPAAGGQQGGGGDNERSSPGQWRTTGSLFDDDVALSRVQGVLGEERR</sequence>
<feature type="region of interest" description="Disordered" evidence="1">
    <location>
        <begin position="373"/>
        <end position="517"/>
    </location>
</feature>
<dbReference type="Gene3D" id="1.10.287.1060">
    <property type="entry name" value="ESAT-6-like"/>
    <property type="match status" value="1"/>
</dbReference>
<comment type="caution">
    <text evidence="2">The sequence shown here is derived from an EMBL/GenBank/DDBJ whole genome shotgun (WGS) entry which is preliminary data.</text>
</comment>
<feature type="compositionally biased region" description="Polar residues" evidence="1">
    <location>
        <begin position="100"/>
        <end position="110"/>
    </location>
</feature>
<protein>
    <submittedName>
        <fullName evidence="2">WXG100 family type VII secretion target</fullName>
    </submittedName>
</protein>
<feature type="region of interest" description="Disordered" evidence="1">
    <location>
        <begin position="77"/>
        <end position="110"/>
    </location>
</feature>
<feature type="compositionally biased region" description="Basic and acidic residues" evidence="1">
    <location>
        <begin position="504"/>
        <end position="517"/>
    </location>
</feature>
<dbReference type="EMBL" id="JAVDSG010000001">
    <property type="protein sequence ID" value="MDR6596800.1"/>
    <property type="molecule type" value="Genomic_DNA"/>
</dbReference>
<name>A0ABU1Q1L8_9PSEU</name>
<dbReference type="Proteomes" id="UP001268819">
    <property type="component" value="Unassembled WGS sequence"/>
</dbReference>
<dbReference type="InterPro" id="IPR036689">
    <property type="entry name" value="ESAT-6-like_sf"/>
</dbReference>
<feature type="compositionally biased region" description="Polar residues" evidence="1">
    <location>
        <begin position="847"/>
        <end position="860"/>
    </location>
</feature>
<proteinExistence type="predicted"/>
<feature type="compositionally biased region" description="Basic and acidic residues" evidence="1">
    <location>
        <begin position="465"/>
        <end position="493"/>
    </location>
</feature>
<feature type="compositionally biased region" description="Polar residues" evidence="1">
    <location>
        <begin position="905"/>
        <end position="915"/>
    </location>
</feature>
<feature type="compositionally biased region" description="Low complexity" evidence="1">
    <location>
        <begin position="817"/>
        <end position="831"/>
    </location>
</feature>
<organism evidence="2 3">
    <name type="scientific">Saccharothrix longispora</name>
    <dbReference type="NCBI Taxonomy" id="33920"/>
    <lineage>
        <taxon>Bacteria</taxon>
        <taxon>Bacillati</taxon>
        <taxon>Actinomycetota</taxon>
        <taxon>Actinomycetes</taxon>
        <taxon>Pseudonocardiales</taxon>
        <taxon>Pseudonocardiaceae</taxon>
        <taxon>Saccharothrix</taxon>
    </lineage>
</organism>
<dbReference type="SUPFAM" id="SSF140453">
    <property type="entry name" value="EsxAB dimer-like"/>
    <property type="match status" value="1"/>
</dbReference>
<feature type="region of interest" description="Disordered" evidence="1">
    <location>
        <begin position="749"/>
        <end position="919"/>
    </location>
</feature>
<dbReference type="RefSeq" id="WP_310309918.1">
    <property type="nucleotide sequence ID" value="NZ_BAAAXB010000001.1"/>
</dbReference>
<evidence type="ECO:0000313" key="2">
    <source>
        <dbReference type="EMBL" id="MDR6596800.1"/>
    </source>
</evidence>
<feature type="compositionally biased region" description="Low complexity" evidence="1">
    <location>
        <begin position="756"/>
        <end position="767"/>
    </location>
</feature>